<dbReference type="HOGENOM" id="CLU_3249544_0_0_9"/>
<proteinExistence type="predicted"/>
<dbReference type="AlphaFoldDB" id="A7VRM6"/>
<organism evidence="1 2">
    <name type="scientific">[Clostridium] leptum DSM 753</name>
    <dbReference type="NCBI Taxonomy" id="428125"/>
    <lineage>
        <taxon>Bacteria</taxon>
        <taxon>Bacillati</taxon>
        <taxon>Bacillota</taxon>
        <taxon>Clostridia</taxon>
        <taxon>Eubacteriales</taxon>
        <taxon>Oscillospiraceae</taxon>
        <taxon>Oscillospiraceae incertae sedis</taxon>
    </lineage>
</organism>
<evidence type="ECO:0000313" key="2">
    <source>
        <dbReference type="Proteomes" id="UP000003490"/>
    </source>
</evidence>
<dbReference type="EMBL" id="ABCB02000016">
    <property type="protein sequence ID" value="EDO62347.1"/>
    <property type="molecule type" value="Genomic_DNA"/>
</dbReference>
<reference evidence="1 2" key="2">
    <citation type="submission" date="2007-08" db="EMBL/GenBank/DDBJ databases">
        <authorList>
            <person name="Fulton L."/>
            <person name="Clifton S."/>
            <person name="Fulton B."/>
            <person name="Xu J."/>
            <person name="Minx P."/>
            <person name="Pepin K.H."/>
            <person name="Johnson M."/>
            <person name="Thiruvilangam P."/>
            <person name="Bhonagiri V."/>
            <person name="Nash W.E."/>
            <person name="Wang C."/>
            <person name="Mardis E.R."/>
            <person name="Wilson R.K."/>
        </authorList>
    </citation>
    <scope>NUCLEOTIDE SEQUENCE [LARGE SCALE GENOMIC DNA]</scope>
    <source>
        <strain evidence="1 2">DSM 753</strain>
    </source>
</reference>
<protein>
    <submittedName>
        <fullName evidence="1">Uncharacterized protein</fullName>
    </submittedName>
</protein>
<accession>A7VRM6</accession>
<evidence type="ECO:0000313" key="1">
    <source>
        <dbReference type="EMBL" id="EDO62347.1"/>
    </source>
</evidence>
<name>A7VRM6_9FIRM</name>
<sequence length="42" mass="4275">MVCPSSSKAPAGGRTAEKSLAALCLDLKTKLSASNLNSAIRL</sequence>
<comment type="caution">
    <text evidence="1">The sequence shown here is derived from an EMBL/GenBank/DDBJ whole genome shotgun (WGS) entry which is preliminary data.</text>
</comment>
<reference evidence="1 2" key="1">
    <citation type="submission" date="2007-08" db="EMBL/GenBank/DDBJ databases">
        <title>Draft genome sequence of Clostridium leptum (DSM 753).</title>
        <authorList>
            <person name="Sudarsanam P."/>
            <person name="Ley R."/>
            <person name="Guruge J."/>
            <person name="Turnbaugh P.J."/>
            <person name="Mahowald M."/>
            <person name="Liep D."/>
            <person name="Gordon J."/>
        </authorList>
    </citation>
    <scope>NUCLEOTIDE SEQUENCE [LARGE SCALE GENOMIC DNA]</scope>
    <source>
        <strain evidence="1 2">DSM 753</strain>
    </source>
</reference>
<dbReference type="Proteomes" id="UP000003490">
    <property type="component" value="Unassembled WGS sequence"/>
</dbReference>
<gene>
    <name evidence="1" type="ORF">CLOLEP_01209</name>
</gene>